<evidence type="ECO:0000256" key="1">
    <source>
        <dbReference type="SAM" id="Phobius"/>
    </source>
</evidence>
<reference evidence="2 3" key="1">
    <citation type="submission" date="2007-03" db="EMBL/GenBank/DDBJ databases">
        <authorList>
            <person name="Fulton L."/>
            <person name="Clifton S."/>
            <person name="Fulton B."/>
            <person name="Xu J."/>
            <person name="Minx P."/>
            <person name="Pepin K.H."/>
            <person name="Johnson M."/>
            <person name="Thiruvilangam P."/>
            <person name="Bhonagiri V."/>
            <person name="Nash W.E."/>
            <person name="Mardis E.R."/>
            <person name="Wilson R.K."/>
        </authorList>
    </citation>
    <scope>NUCLEOTIDE SEQUENCE [LARGE SCALE GENOMIC DNA]</scope>
    <source>
        <strain evidence="2 3">ATCC 27756</strain>
    </source>
</reference>
<gene>
    <name evidence="2" type="ORF">RUMTOR_01698</name>
</gene>
<sequence>MEVKTVIAIVLVMFIVGGAIWLNIRNRKKK</sequence>
<evidence type="ECO:0000313" key="3">
    <source>
        <dbReference type="Proteomes" id="UP000003577"/>
    </source>
</evidence>
<dbReference type="EMBL" id="AAVP02000008">
    <property type="protein sequence ID" value="EDK24023.1"/>
    <property type="molecule type" value="Genomic_DNA"/>
</dbReference>
<feature type="transmembrane region" description="Helical" evidence="1">
    <location>
        <begin position="6"/>
        <end position="24"/>
    </location>
</feature>
<comment type="caution">
    <text evidence="2">The sequence shown here is derived from an EMBL/GenBank/DDBJ whole genome shotgun (WGS) entry which is preliminary data.</text>
</comment>
<protein>
    <submittedName>
        <fullName evidence="2">Uncharacterized protein</fullName>
    </submittedName>
</protein>
<keyword evidence="1" id="KW-1133">Transmembrane helix</keyword>
<reference evidence="2 3" key="2">
    <citation type="submission" date="2007-04" db="EMBL/GenBank/DDBJ databases">
        <title>Draft genome sequence of Ruminococcus torques (ATCC 27756).</title>
        <authorList>
            <person name="Sudarsanam P."/>
            <person name="Ley R."/>
            <person name="Guruge J."/>
            <person name="Turnbaugh P.J."/>
            <person name="Mahowald M."/>
            <person name="Liep D."/>
            <person name="Gordon J."/>
        </authorList>
    </citation>
    <scope>NUCLEOTIDE SEQUENCE [LARGE SCALE GENOMIC DNA]</scope>
    <source>
        <strain evidence="2 3">ATCC 27756</strain>
    </source>
</reference>
<evidence type="ECO:0000313" key="2">
    <source>
        <dbReference type="EMBL" id="EDK24023.1"/>
    </source>
</evidence>
<organism evidence="2 3">
    <name type="scientific">[Ruminococcus] torques ATCC 27756</name>
    <dbReference type="NCBI Taxonomy" id="411460"/>
    <lineage>
        <taxon>Bacteria</taxon>
        <taxon>Bacillati</taxon>
        <taxon>Bacillota</taxon>
        <taxon>Clostridia</taxon>
        <taxon>Lachnospirales</taxon>
        <taxon>Lachnospiraceae</taxon>
        <taxon>Mediterraneibacter</taxon>
    </lineage>
</organism>
<dbReference type="Proteomes" id="UP000003577">
    <property type="component" value="Unassembled WGS sequence"/>
</dbReference>
<proteinExistence type="predicted"/>
<keyword evidence="1" id="KW-0812">Transmembrane</keyword>
<name>A5KN74_9FIRM</name>
<keyword evidence="1" id="KW-0472">Membrane</keyword>
<dbReference type="PaxDb" id="411460-RUMTOR_01698"/>
<dbReference type="AlphaFoldDB" id="A5KN74"/>
<accession>A5KN74</accession>
<dbReference type="HOGENOM" id="CLU_219091_0_0_9"/>